<dbReference type="EMBL" id="JAUYVO010000003">
    <property type="protein sequence ID" value="MDP2521931.1"/>
    <property type="molecule type" value="Genomic_DNA"/>
</dbReference>
<evidence type="ECO:0000256" key="3">
    <source>
        <dbReference type="ARBA" id="ARBA00022801"/>
    </source>
</evidence>
<dbReference type="RefSeq" id="WP_178968161.1">
    <property type="nucleotide sequence ID" value="NZ_CAXHZV010000012.1"/>
</dbReference>
<keyword evidence="4" id="KW-0904">Protein phosphatase</keyword>
<comment type="caution">
    <text evidence="7">The sequence shown here is derived from an EMBL/GenBank/DDBJ whole genome shotgun (WGS) entry which is preliminary data.</text>
</comment>
<dbReference type="Gene3D" id="3.40.50.2300">
    <property type="match status" value="1"/>
</dbReference>
<organism evidence="7 9">
    <name type="scientific">Neptunomonas phycophila</name>
    <dbReference type="NCBI Taxonomy" id="1572645"/>
    <lineage>
        <taxon>Bacteria</taxon>
        <taxon>Pseudomonadati</taxon>
        <taxon>Pseudomonadota</taxon>
        <taxon>Gammaproteobacteria</taxon>
        <taxon>Oceanospirillales</taxon>
        <taxon>Oceanospirillaceae</taxon>
        <taxon>Neptunomonas</taxon>
    </lineage>
</organism>
<dbReference type="InterPro" id="IPR036196">
    <property type="entry name" value="Ptyr_pPase_sf"/>
</dbReference>
<dbReference type="GeneID" id="89455329"/>
<feature type="active site" description="Proton donor" evidence="5">
    <location>
        <position position="138"/>
    </location>
</feature>
<dbReference type="Proteomes" id="UP001169862">
    <property type="component" value="Unassembled WGS sequence"/>
</dbReference>
<evidence type="ECO:0000313" key="7">
    <source>
        <dbReference type="EMBL" id="MDO6454469.1"/>
    </source>
</evidence>
<sequence>MMLLSRSKLAYKLGLVKPQVRLLVLCMENMCRSPLAAALIIDELKRQGADHVVSVKSAGVSVSMVGSRPDPRVYRLAHEHDFVLCSHRSKQVLPEEFSEYDLVLAVDKQVQDRVAKEYRYQVPLFLDCLGEEGLEIPDPYYGNASGFDDVYHLSKQGAVAITNMLLPQLKLTS</sequence>
<dbReference type="EC" id="3.1.3.48" evidence="2"/>
<feature type="active site" evidence="5">
    <location>
        <position position="32"/>
    </location>
</feature>
<evidence type="ECO:0000256" key="5">
    <source>
        <dbReference type="PIRSR" id="PIRSR617867-1"/>
    </source>
</evidence>
<dbReference type="Proteomes" id="UP001177341">
    <property type="component" value="Unassembled WGS sequence"/>
</dbReference>
<dbReference type="InterPro" id="IPR017867">
    <property type="entry name" value="Tyr_phospatase_low_mol_wt"/>
</dbReference>
<protein>
    <recommendedName>
        <fullName evidence="2">protein-tyrosine-phosphatase</fullName>
        <ecNumber evidence="2">3.1.3.48</ecNumber>
    </recommendedName>
</protein>
<name>A0AAW7XJJ4_9GAMM</name>
<evidence type="ECO:0000313" key="8">
    <source>
        <dbReference type="EMBL" id="MDP2521931.1"/>
    </source>
</evidence>
<comment type="similarity">
    <text evidence="1">Belongs to the low molecular weight phosphotyrosine protein phosphatase family.</text>
</comment>
<evidence type="ECO:0000313" key="9">
    <source>
        <dbReference type="Proteomes" id="UP001169862"/>
    </source>
</evidence>
<feature type="active site" description="Nucleophile" evidence="5">
    <location>
        <position position="26"/>
    </location>
</feature>
<keyword evidence="10" id="KW-1185">Reference proteome</keyword>
<dbReference type="AlphaFoldDB" id="A0AAW7XJJ4"/>
<dbReference type="Pfam" id="PF01451">
    <property type="entry name" value="LMWPc"/>
    <property type="match status" value="1"/>
</dbReference>
<evidence type="ECO:0000259" key="6">
    <source>
        <dbReference type="SMART" id="SM00226"/>
    </source>
</evidence>
<evidence type="ECO:0000256" key="4">
    <source>
        <dbReference type="ARBA" id="ARBA00022912"/>
    </source>
</evidence>
<gene>
    <name evidence="7" type="ORF">Q4490_12915</name>
    <name evidence="8" type="ORF">Q8W30_05040</name>
</gene>
<dbReference type="EMBL" id="JAUOPG010000008">
    <property type="protein sequence ID" value="MDO6454469.1"/>
    <property type="molecule type" value="Genomic_DNA"/>
</dbReference>
<dbReference type="InterPro" id="IPR050438">
    <property type="entry name" value="LMW_PTPase"/>
</dbReference>
<dbReference type="PANTHER" id="PTHR11717">
    <property type="entry name" value="LOW MOLECULAR WEIGHT PROTEIN TYROSINE PHOSPHATASE"/>
    <property type="match status" value="1"/>
</dbReference>
<dbReference type="SMART" id="SM00226">
    <property type="entry name" value="LMWPc"/>
    <property type="match status" value="1"/>
</dbReference>
<dbReference type="GO" id="GO:0004725">
    <property type="term" value="F:protein tyrosine phosphatase activity"/>
    <property type="evidence" value="ECO:0007669"/>
    <property type="project" value="UniProtKB-EC"/>
</dbReference>
<reference evidence="7" key="1">
    <citation type="submission" date="2023-07" db="EMBL/GenBank/DDBJ databases">
        <title>Genome content predicts the carbon catabolic preferences of heterotrophic bacteria.</title>
        <authorList>
            <person name="Gralka M."/>
        </authorList>
    </citation>
    <scope>NUCLEOTIDE SEQUENCE</scope>
    <source>
        <strain evidence="8">5G01</strain>
        <strain evidence="7">I2M16</strain>
    </source>
</reference>
<proteinExistence type="inferred from homology"/>
<feature type="domain" description="Phosphotyrosine protein phosphatase I" evidence="6">
    <location>
        <begin position="20"/>
        <end position="164"/>
    </location>
</feature>
<dbReference type="SUPFAM" id="SSF52788">
    <property type="entry name" value="Phosphotyrosine protein phosphatases I"/>
    <property type="match status" value="1"/>
</dbReference>
<accession>A0AAW7XJJ4</accession>
<dbReference type="PANTHER" id="PTHR11717:SF7">
    <property type="entry name" value="LOW MOLECULAR WEIGHT PHOSPHOTYROSINE PROTEIN PHOSPHATASE"/>
    <property type="match status" value="1"/>
</dbReference>
<keyword evidence="3" id="KW-0378">Hydrolase</keyword>
<evidence type="ECO:0000256" key="2">
    <source>
        <dbReference type="ARBA" id="ARBA00013064"/>
    </source>
</evidence>
<dbReference type="InterPro" id="IPR023485">
    <property type="entry name" value="Ptyr_pPase"/>
</dbReference>
<evidence type="ECO:0000313" key="10">
    <source>
        <dbReference type="Proteomes" id="UP001177341"/>
    </source>
</evidence>
<dbReference type="PRINTS" id="PR00719">
    <property type="entry name" value="LMWPTPASE"/>
</dbReference>
<evidence type="ECO:0000256" key="1">
    <source>
        <dbReference type="ARBA" id="ARBA00011063"/>
    </source>
</evidence>